<feature type="region of interest" description="Disordered" evidence="1">
    <location>
        <begin position="38"/>
        <end position="61"/>
    </location>
</feature>
<evidence type="ECO:0000256" key="1">
    <source>
        <dbReference type="SAM" id="MobiDB-lite"/>
    </source>
</evidence>
<accession>A0AAD7VL71</accession>
<proteinExistence type="predicted"/>
<evidence type="ECO:0000313" key="3">
    <source>
        <dbReference type="Proteomes" id="UP001163823"/>
    </source>
</evidence>
<gene>
    <name evidence="2" type="ORF">O6P43_003084</name>
</gene>
<name>A0AAD7VL71_QUISA</name>
<evidence type="ECO:0000313" key="2">
    <source>
        <dbReference type="EMBL" id="KAJ7979720.1"/>
    </source>
</evidence>
<dbReference type="EMBL" id="JARAOO010000002">
    <property type="protein sequence ID" value="KAJ7979720.1"/>
    <property type="molecule type" value="Genomic_DNA"/>
</dbReference>
<organism evidence="2 3">
    <name type="scientific">Quillaja saponaria</name>
    <name type="common">Soap bark tree</name>
    <dbReference type="NCBI Taxonomy" id="32244"/>
    <lineage>
        <taxon>Eukaryota</taxon>
        <taxon>Viridiplantae</taxon>
        <taxon>Streptophyta</taxon>
        <taxon>Embryophyta</taxon>
        <taxon>Tracheophyta</taxon>
        <taxon>Spermatophyta</taxon>
        <taxon>Magnoliopsida</taxon>
        <taxon>eudicotyledons</taxon>
        <taxon>Gunneridae</taxon>
        <taxon>Pentapetalae</taxon>
        <taxon>rosids</taxon>
        <taxon>fabids</taxon>
        <taxon>Fabales</taxon>
        <taxon>Quillajaceae</taxon>
        <taxon>Quillaja</taxon>
    </lineage>
</organism>
<dbReference type="AlphaFoldDB" id="A0AAD7VL71"/>
<reference evidence="2" key="1">
    <citation type="journal article" date="2023" name="Science">
        <title>Elucidation of the pathway for biosynthesis of saponin adjuvants from the soapbark tree.</title>
        <authorList>
            <person name="Reed J."/>
            <person name="Orme A."/>
            <person name="El-Demerdash A."/>
            <person name="Owen C."/>
            <person name="Martin L.B.B."/>
            <person name="Misra R.C."/>
            <person name="Kikuchi S."/>
            <person name="Rejzek M."/>
            <person name="Martin A.C."/>
            <person name="Harkess A."/>
            <person name="Leebens-Mack J."/>
            <person name="Louveau T."/>
            <person name="Stephenson M.J."/>
            <person name="Osbourn A."/>
        </authorList>
    </citation>
    <scope>NUCLEOTIDE SEQUENCE</scope>
    <source>
        <strain evidence="2">S10</strain>
    </source>
</reference>
<dbReference type="Proteomes" id="UP001163823">
    <property type="component" value="Chromosome 2"/>
</dbReference>
<keyword evidence="3" id="KW-1185">Reference proteome</keyword>
<feature type="compositionally biased region" description="Acidic residues" evidence="1">
    <location>
        <begin position="42"/>
        <end position="54"/>
    </location>
</feature>
<dbReference type="KEGG" id="qsa:O6P43_003084"/>
<protein>
    <submittedName>
        <fullName evidence="2">Uncharacterized protein</fullName>
    </submittedName>
</protein>
<sequence length="119" mass="13612">MNWDWMLIQDRSLPESDVKVDLLKWGYEESYTHWVCLGETDPSSDDDELDEEESHEIQAHDDDTRELIDALSVIGNLGNTSSKVVEGMIGEGLKEPNEKGQDAMKRLYPGYRRKIKGVL</sequence>
<comment type="caution">
    <text evidence="2">The sequence shown here is derived from an EMBL/GenBank/DDBJ whole genome shotgun (WGS) entry which is preliminary data.</text>
</comment>